<dbReference type="PANTHER" id="PTHR39767:SF2">
    <property type="entry name" value="CHROMOSOME UNDETERMINED SCAFFOLD_1, WHOLE GENOME SHOTGUN SEQUENCE"/>
    <property type="match status" value="1"/>
</dbReference>
<feature type="transmembrane region" description="Helical" evidence="5">
    <location>
        <begin position="1018"/>
        <end position="1036"/>
    </location>
</feature>
<feature type="signal peptide" evidence="6">
    <location>
        <begin position="1"/>
        <end position="16"/>
    </location>
</feature>
<keyword evidence="5" id="KW-0472">Membrane</keyword>
<keyword evidence="5" id="KW-0812">Transmembrane</keyword>
<keyword evidence="3" id="KW-1015">Disulfide bond</keyword>
<keyword evidence="1 6" id="KW-0732">Signal</keyword>
<proteinExistence type="predicted"/>
<dbReference type="OMA" id="WANNETI"/>
<name>A0A8S1S5T9_PAROT</name>
<dbReference type="OrthoDB" id="28293at2759"/>
<dbReference type="EMBL" id="CAJJDP010000005">
    <property type="protein sequence ID" value="CAD8135616.1"/>
    <property type="molecule type" value="Genomic_DNA"/>
</dbReference>
<evidence type="ECO:0000313" key="8">
    <source>
        <dbReference type="Proteomes" id="UP000683925"/>
    </source>
</evidence>
<comment type="caution">
    <text evidence="7">The sequence shown here is derived from an EMBL/GenBank/DDBJ whole genome shotgun (WGS) entry which is preliminary data.</text>
</comment>
<feature type="chain" id="PRO_5035803185" evidence="6">
    <location>
        <begin position="17"/>
        <end position="1217"/>
    </location>
</feature>
<evidence type="ECO:0000256" key="5">
    <source>
        <dbReference type="SAM" id="Phobius"/>
    </source>
</evidence>
<gene>
    <name evidence="7" type="ORF">POCTA_138.1.T0060479</name>
</gene>
<feature type="transmembrane region" description="Helical" evidence="5">
    <location>
        <begin position="834"/>
        <end position="857"/>
    </location>
</feature>
<dbReference type="NCBIfam" id="TIGR02232">
    <property type="entry name" value="myxo_disulf_rpt"/>
    <property type="match status" value="3"/>
</dbReference>
<evidence type="ECO:0000256" key="2">
    <source>
        <dbReference type="ARBA" id="ARBA00022737"/>
    </source>
</evidence>
<feature type="transmembrane region" description="Helical" evidence="5">
    <location>
        <begin position="994"/>
        <end position="1012"/>
    </location>
</feature>
<evidence type="ECO:0000256" key="3">
    <source>
        <dbReference type="ARBA" id="ARBA00023157"/>
    </source>
</evidence>
<sequence>MIQFLLLCCLKLQAYQQFILLSSSFDSNSFTDTDDWYITNGLSSNIYQVCGTDRIFGGISNFGKMTLISKFFTLPPHSKIQVKLHFWKLSNWANNETIYLHLDGNRIVQQAVSLLPSGSNICGGDDYVLSLDEMISHNFESLQVIVTANIALQGVIQVVVVLMQGFWGIKNFRLFIQLCPAGCLLCQDTDSRFDCLKWTLYVSSLTETMLEHFNYDGWNVQNGLEQYLSECQSLPMICGPYLCGIDSIIKYEQTLPPHFKLKIRFRFYYIDSWDSEHAYLYVNDELKLDSQFQFLSNLRNYSLCGQSRFNDLSEIYDFDVGHAEQLITFEFKNNLDQGFNDETFGIRDFRIYLYCQFGDSPSQQCSQFCGDQIVQSTEECDDGNTTPFDGCNNCQYECAEGCSNCVKGICLNCYEEWYYQIATKNCQRIVLEEQVQECINDIGCINQGEVWHQKCSINCILCYQDICLECQQGYNLLAGECQEICGISAISIFQYPNCFCDQNCELCSFGMCKQCIDTYTLMDEKCLVICGDGLVTIGVEECDDKNDIPNDGCFQCVYQCQQSCNTCEKGICTDYCKNGMAKVNGQCQSYCGNQIIEENEQCEDNNDIQFDGCYLCEYSCPLYCSICDEGKCLECHLHFYYDNSTFSCQSVCGDGILTSETEQCDDSNTNSGDGCSSVCMIEQDWICINNEECIYYKYPELLTNYVFQKNQYQYVQIEFTQQLKRLTDTQVDYSNFVSATIISLDQSKYNISIIPVSNASTTLSWVIYAIEIYIDQELNDPPYLNISLLEPLYNEFDIRLTNQISILQIKIPNYLSKEDIEISKNLLAYSEKSIYSLGALACFLLISGNGLAFWAALEVLQEQSYFKYLNIVYPQNLMIYFEASGIISLRPIYNSFNYQELPSFYQFRYFESKEKFEFYQVNANIAENIKSLVFSFIILIVVYILSYKAEKCLTILQNKRYCDNNAFLSSLYNKLKFRSFKNKYSIRKYGLKKLFSASCWDIFFMVFLQLSVKQFNQLVVNQTIALTTLFASLLYITSFFSGKTLFQSIQQYWRDKLQLFLNLKKCFIMYSLVIYQSNYVLQFILICLANSLYLLSWIYLKAFINTFEYYQTLILQVTLLIFLLTTPIYWDLDIFNFQYSTKLILGWFHIFIFLFVIVFFLVADTILSLKQVLNFINRSLQTQFNQEKEEKEEKEKKDKQNAELQGRPIKFIACLLI</sequence>
<evidence type="ECO:0000313" key="7">
    <source>
        <dbReference type="EMBL" id="CAD8135616.1"/>
    </source>
</evidence>
<dbReference type="AlphaFoldDB" id="A0A8S1S5T9"/>
<dbReference type="Proteomes" id="UP000683925">
    <property type="component" value="Unassembled WGS sequence"/>
</dbReference>
<feature type="transmembrane region" description="Helical" evidence="5">
    <location>
        <begin position="1112"/>
        <end position="1130"/>
    </location>
</feature>
<reference evidence="7" key="1">
    <citation type="submission" date="2021-01" db="EMBL/GenBank/DDBJ databases">
        <authorList>
            <consortium name="Genoscope - CEA"/>
            <person name="William W."/>
        </authorList>
    </citation>
    <scope>NUCLEOTIDE SEQUENCE</scope>
</reference>
<protein>
    <submittedName>
        <fullName evidence="7">Uncharacterized protein</fullName>
    </submittedName>
</protein>
<dbReference type="PANTHER" id="PTHR39767">
    <property type="entry name" value="CALCIUM/CALMODULIN-BINDING MEMBRANE PROTEIN PCM4-RELATED"/>
    <property type="match status" value="1"/>
</dbReference>
<keyword evidence="5" id="KW-1133">Transmembrane helix</keyword>
<evidence type="ECO:0000256" key="1">
    <source>
        <dbReference type="ARBA" id="ARBA00022729"/>
    </source>
</evidence>
<dbReference type="InterPro" id="IPR011936">
    <property type="entry name" value="Myxo_disulph_rpt"/>
</dbReference>
<feature type="transmembrane region" description="Helical" evidence="5">
    <location>
        <begin position="1150"/>
        <end position="1169"/>
    </location>
</feature>
<keyword evidence="4" id="KW-0175">Coiled coil</keyword>
<keyword evidence="8" id="KW-1185">Reference proteome</keyword>
<organism evidence="7 8">
    <name type="scientific">Paramecium octaurelia</name>
    <dbReference type="NCBI Taxonomy" id="43137"/>
    <lineage>
        <taxon>Eukaryota</taxon>
        <taxon>Sar</taxon>
        <taxon>Alveolata</taxon>
        <taxon>Ciliophora</taxon>
        <taxon>Intramacronucleata</taxon>
        <taxon>Oligohymenophorea</taxon>
        <taxon>Peniculida</taxon>
        <taxon>Parameciidae</taxon>
        <taxon>Paramecium</taxon>
    </lineage>
</organism>
<accession>A0A8S1S5T9</accession>
<feature type="transmembrane region" description="Helical" evidence="5">
    <location>
        <begin position="929"/>
        <end position="947"/>
    </location>
</feature>
<evidence type="ECO:0000256" key="6">
    <source>
        <dbReference type="SAM" id="SignalP"/>
    </source>
</evidence>
<evidence type="ECO:0000256" key="4">
    <source>
        <dbReference type="SAM" id="Coils"/>
    </source>
</evidence>
<feature type="transmembrane region" description="Helical" evidence="5">
    <location>
        <begin position="1081"/>
        <end position="1100"/>
    </location>
</feature>
<dbReference type="Pfam" id="PF13948">
    <property type="entry name" value="DUF4215"/>
    <property type="match status" value="4"/>
</dbReference>
<feature type="coiled-coil region" evidence="4">
    <location>
        <begin position="1177"/>
        <end position="1207"/>
    </location>
</feature>
<keyword evidence="2" id="KW-0677">Repeat</keyword>